<dbReference type="RefSeq" id="WP_249627037.1">
    <property type="nucleotide sequence ID" value="NZ_JBHTCK010000001.1"/>
</dbReference>
<organism evidence="2 3">
    <name type="scientific">Streptomyces caviscabies</name>
    <dbReference type="NCBI Taxonomy" id="90079"/>
    <lineage>
        <taxon>Bacteria</taxon>
        <taxon>Bacillati</taxon>
        <taxon>Actinomycetota</taxon>
        <taxon>Actinomycetes</taxon>
        <taxon>Kitasatosporales</taxon>
        <taxon>Streptomycetaceae</taxon>
        <taxon>Streptomyces</taxon>
    </lineage>
</organism>
<feature type="region of interest" description="Disordered" evidence="1">
    <location>
        <begin position="27"/>
        <end position="51"/>
    </location>
</feature>
<accession>A0ABW2M3U0</accession>
<comment type="caution">
    <text evidence="2">The sequence shown here is derived from an EMBL/GenBank/DDBJ whole genome shotgun (WGS) entry which is preliminary data.</text>
</comment>
<name>A0ABW2M3U0_9ACTN</name>
<evidence type="ECO:0000313" key="3">
    <source>
        <dbReference type="Proteomes" id="UP001596509"/>
    </source>
</evidence>
<evidence type="ECO:0000313" key="2">
    <source>
        <dbReference type="EMBL" id="MFC7349293.1"/>
    </source>
</evidence>
<dbReference type="EMBL" id="JBHTCK010000001">
    <property type="protein sequence ID" value="MFC7349293.1"/>
    <property type="molecule type" value="Genomic_DNA"/>
</dbReference>
<keyword evidence="3" id="KW-1185">Reference proteome</keyword>
<protein>
    <submittedName>
        <fullName evidence="2">Uncharacterized protein</fullName>
    </submittedName>
</protein>
<dbReference type="Proteomes" id="UP001596509">
    <property type="component" value="Unassembled WGS sequence"/>
</dbReference>
<reference evidence="3" key="1">
    <citation type="journal article" date="2019" name="Int. J. Syst. Evol. Microbiol.">
        <title>The Global Catalogue of Microorganisms (GCM) 10K type strain sequencing project: providing services to taxonomists for standard genome sequencing and annotation.</title>
        <authorList>
            <consortium name="The Broad Institute Genomics Platform"/>
            <consortium name="The Broad Institute Genome Sequencing Center for Infectious Disease"/>
            <person name="Wu L."/>
            <person name="Ma J."/>
        </authorList>
    </citation>
    <scope>NUCLEOTIDE SEQUENCE [LARGE SCALE GENOMIC DNA]</scope>
    <source>
        <strain evidence="3">ICMP 19430</strain>
    </source>
</reference>
<gene>
    <name evidence="2" type="ORF">ACFQW9_01425</name>
</gene>
<sequence>MAIDRLTEAYRCGQLYAALAALERLGAGTRHPLDDDPAKRRQVSTEPRKHLAPHLWRATRSLVDATDQGRGKPAAVIFRQLPDLLPLRRELPGEIRDPAERARFQEGVTAQEAAIGKALAEL</sequence>
<evidence type="ECO:0000256" key="1">
    <source>
        <dbReference type="SAM" id="MobiDB-lite"/>
    </source>
</evidence>
<proteinExistence type="predicted"/>